<dbReference type="RefSeq" id="WP_152279745.1">
    <property type="nucleotide sequence ID" value="NZ_WFKK01000012.1"/>
</dbReference>
<reference evidence="1 2" key="1">
    <citation type="submission" date="2019-10" db="EMBL/GenBank/DDBJ databases">
        <title>Poseidonibacter ostreae sp. nov., isolated from the gut of the Ostrea denselamellosa.</title>
        <authorList>
            <person name="Choi A."/>
        </authorList>
    </citation>
    <scope>NUCLEOTIDE SEQUENCE [LARGE SCALE GENOMIC DNA]</scope>
    <source>
        <strain evidence="1 2">SJOD-M-33</strain>
    </source>
</reference>
<dbReference type="Proteomes" id="UP000472839">
    <property type="component" value="Unassembled WGS sequence"/>
</dbReference>
<comment type="caution">
    <text evidence="1">The sequence shown here is derived from an EMBL/GenBank/DDBJ whole genome shotgun (WGS) entry which is preliminary data.</text>
</comment>
<organism evidence="1 2">
    <name type="scientific">Poseidonibacter ostreae</name>
    <dbReference type="NCBI Taxonomy" id="2654171"/>
    <lineage>
        <taxon>Bacteria</taxon>
        <taxon>Pseudomonadati</taxon>
        <taxon>Campylobacterota</taxon>
        <taxon>Epsilonproteobacteria</taxon>
        <taxon>Campylobacterales</taxon>
        <taxon>Arcobacteraceae</taxon>
        <taxon>Poseidonibacter</taxon>
    </lineage>
</organism>
<protein>
    <submittedName>
        <fullName evidence="1">Uncharacterized protein</fullName>
    </submittedName>
</protein>
<dbReference type="AlphaFoldDB" id="A0A6L4WTU9"/>
<sequence length="98" mass="11553">MIINNKEFLYNVKKMIIKIETEKVSLSLTLMKSIFVYIRDTKHLTESMLAYLAQYFVSSKDMSNNIYKYLEKNYQIKIVKQLCGNQRVVSVNNEVCDV</sequence>
<evidence type="ECO:0000313" key="1">
    <source>
        <dbReference type="EMBL" id="KAB7889581.1"/>
    </source>
</evidence>
<accession>A0A6L4WTU9</accession>
<name>A0A6L4WTU9_9BACT</name>
<evidence type="ECO:0000313" key="2">
    <source>
        <dbReference type="Proteomes" id="UP000472839"/>
    </source>
</evidence>
<gene>
    <name evidence="1" type="ORF">GBG19_05860</name>
</gene>
<proteinExistence type="predicted"/>
<dbReference type="EMBL" id="WFKK01000012">
    <property type="protein sequence ID" value="KAB7889581.1"/>
    <property type="molecule type" value="Genomic_DNA"/>
</dbReference>